<dbReference type="Proteomes" id="UP001356427">
    <property type="component" value="Unassembled WGS sequence"/>
</dbReference>
<dbReference type="EMBL" id="JAGTTL010000035">
    <property type="protein sequence ID" value="KAK6294245.1"/>
    <property type="molecule type" value="Genomic_DNA"/>
</dbReference>
<name>A0AAN8Q7P8_9TELE</name>
<sequence>MTQIQVPLHCPATASQRVAALHCLSDLVRVFRHSHGLGSAQGVGEWVISTTTGSEVTLRAAGMLLSCLHFDGRIRVQVSFSGQLLSLTPLWLQQSRPTPLHHQRVIRPRAIFLAKPL</sequence>
<evidence type="ECO:0000313" key="1">
    <source>
        <dbReference type="EMBL" id="KAK6294245.1"/>
    </source>
</evidence>
<organism evidence="1 2">
    <name type="scientific">Coregonus suidteri</name>
    <dbReference type="NCBI Taxonomy" id="861788"/>
    <lineage>
        <taxon>Eukaryota</taxon>
        <taxon>Metazoa</taxon>
        <taxon>Chordata</taxon>
        <taxon>Craniata</taxon>
        <taxon>Vertebrata</taxon>
        <taxon>Euteleostomi</taxon>
        <taxon>Actinopterygii</taxon>
        <taxon>Neopterygii</taxon>
        <taxon>Teleostei</taxon>
        <taxon>Protacanthopterygii</taxon>
        <taxon>Salmoniformes</taxon>
        <taxon>Salmonidae</taxon>
        <taxon>Coregoninae</taxon>
        <taxon>Coregonus</taxon>
    </lineage>
</organism>
<protein>
    <submittedName>
        <fullName evidence="1">Uncharacterized protein</fullName>
    </submittedName>
</protein>
<proteinExistence type="predicted"/>
<keyword evidence="2" id="KW-1185">Reference proteome</keyword>
<gene>
    <name evidence="1" type="ORF">J4Q44_G00350750</name>
</gene>
<comment type="caution">
    <text evidence="1">The sequence shown here is derived from an EMBL/GenBank/DDBJ whole genome shotgun (WGS) entry which is preliminary data.</text>
</comment>
<reference evidence="1 2" key="1">
    <citation type="submission" date="2021-04" db="EMBL/GenBank/DDBJ databases">
        <authorList>
            <person name="De Guttry C."/>
            <person name="Zahm M."/>
            <person name="Klopp C."/>
            <person name="Cabau C."/>
            <person name="Louis A."/>
            <person name="Berthelot C."/>
            <person name="Parey E."/>
            <person name="Roest Crollius H."/>
            <person name="Montfort J."/>
            <person name="Robinson-Rechavi M."/>
            <person name="Bucao C."/>
            <person name="Bouchez O."/>
            <person name="Gislard M."/>
            <person name="Lluch J."/>
            <person name="Milhes M."/>
            <person name="Lampietro C."/>
            <person name="Lopez Roques C."/>
            <person name="Donnadieu C."/>
            <person name="Braasch I."/>
            <person name="Desvignes T."/>
            <person name="Postlethwait J."/>
            <person name="Bobe J."/>
            <person name="Wedekind C."/>
            <person name="Guiguen Y."/>
        </authorList>
    </citation>
    <scope>NUCLEOTIDE SEQUENCE [LARGE SCALE GENOMIC DNA]</scope>
    <source>
        <strain evidence="1">Cs_M1</strain>
        <tissue evidence="1">Blood</tissue>
    </source>
</reference>
<accession>A0AAN8Q7P8</accession>
<dbReference type="AlphaFoldDB" id="A0AAN8Q7P8"/>
<evidence type="ECO:0000313" key="2">
    <source>
        <dbReference type="Proteomes" id="UP001356427"/>
    </source>
</evidence>